<feature type="region of interest" description="Disordered" evidence="1">
    <location>
        <begin position="74"/>
        <end position="97"/>
    </location>
</feature>
<reference evidence="2 3" key="1">
    <citation type="submission" date="2016-10" db="EMBL/GenBank/DDBJ databases">
        <authorList>
            <person name="de Groot N.N."/>
        </authorList>
    </citation>
    <scope>NUCLEOTIDE SEQUENCE [LARGE SCALE GENOMIC DNA]</scope>
    <source>
        <strain evidence="2 3">Nm22</strain>
    </source>
</reference>
<proteinExistence type="predicted"/>
<dbReference type="OrthoDB" id="8542432at2"/>
<feature type="region of interest" description="Disordered" evidence="1">
    <location>
        <begin position="322"/>
        <end position="350"/>
    </location>
</feature>
<feature type="region of interest" description="Disordered" evidence="1">
    <location>
        <begin position="197"/>
        <end position="258"/>
    </location>
</feature>
<evidence type="ECO:0000313" key="3">
    <source>
        <dbReference type="Proteomes" id="UP000199459"/>
    </source>
</evidence>
<evidence type="ECO:0000256" key="1">
    <source>
        <dbReference type="SAM" id="MobiDB-lite"/>
    </source>
</evidence>
<feature type="region of interest" description="Disordered" evidence="1">
    <location>
        <begin position="126"/>
        <end position="161"/>
    </location>
</feature>
<sequence length="478" mass="54249">MLRLTRKLLQGIARTLARYANSIEKLLAQYDSPASRSSIDYSDERPPAHWLAKVRQGAPHLLDNRCDDTQTVSYSSETFNESGPSSPVASSAGEKPPAHWVEKVRRGAPYLLDEQFVYKKHNLEQSAANDRESLQSSRNQTAGYIDSDSTGNNEKKLHTSETRYKSSLKLLYRKKPGLSSEINLPDSYNSFRMDDHKKEMQHDKSHLKDTTGLTQRHSSRKAKKPFAGAGSLISSEKKTTAPAPEFGQPDPTGSPAQYSEIQSANLSSNRQHRVQRPNVTVPDITAHINNYRSQSRSQDDRLILKNRVRIGRDSRDQYRITPHFPDKITKSGAVSKNTPSQRKLNKTAASHPDKTAHFFFSYKPEEHLNRNRARINRHLPETTGTVSADNLFGTNQKQYLTRITRTIEPFESGLSHWPNLPGERKKQILDDQWPELPEENLSTAETMIQSTINFAQLQHAITRDRQSEIEQRGISWSA</sequence>
<feature type="compositionally biased region" description="Polar residues" evidence="1">
    <location>
        <begin position="126"/>
        <end position="152"/>
    </location>
</feature>
<feature type="compositionally biased region" description="Basic and acidic residues" evidence="1">
    <location>
        <begin position="197"/>
        <end position="209"/>
    </location>
</feature>
<dbReference type="EMBL" id="FOCP01000017">
    <property type="protein sequence ID" value="SEN41095.1"/>
    <property type="molecule type" value="Genomic_DNA"/>
</dbReference>
<protein>
    <submittedName>
        <fullName evidence="2">Uncharacterized protein</fullName>
    </submittedName>
</protein>
<organism evidence="2 3">
    <name type="scientific">Nitrosomonas marina</name>
    <dbReference type="NCBI Taxonomy" id="917"/>
    <lineage>
        <taxon>Bacteria</taxon>
        <taxon>Pseudomonadati</taxon>
        <taxon>Pseudomonadota</taxon>
        <taxon>Betaproteobacteria</taxon>
        <taxon>Nitrosomonadales</taxon>
        <taxon>Nitrosomonadaceae</taxon>
        <taxon>Nitrosomonas</taxon>
    </lineage>
</organism>
<name>A0A1H8GBH3_9PROT</name>
<dbReference type="AlphaFoldDB" id="A0A1H8GBH3"/>
<dbReference type="Proteomes" id="UP000199459">
    <property type="component" value="Unassembled WGS sequence"/>
</dbReference>
<feature type="compositionally biased region" description="Polar residues" evidence="1">
    <location>
        <begin position="332"/>
        <end position="342"/>
    </location>
</feature>
<gene>
    <name evidence="2" type="ORF">SAMN05216325_11726</name>
</gene>
<feature type="compositionally biased region" description="Low complexity" evidence="1">
    <location>
        <begin position="81"/>
        <end position="94"/>
    </location>
</feature>
<dbReference type="STRING" id="917.SAMN05216326_10169"/>
<evidence type="ECO:0000313" key="2">
    <source>
        <dbReference type="EMBL" id="SEN41095.1"/>
    </source>
</evidence>
<dbReference type="RefSeq" id="WP_090633189.1">
    <property type="nucleotide sequence ID" value="NZ_FOCP01000017.1"/>
</dbReference>
<accession>A0A1H8GBH3</accession>